<dbReference type="InterPro" id="IPR052619">
    <property type="entry name" value="Phage_lysozyme-like"/>
</dbReference>
<reference evidence="3 4" key="1">
    <citation type="submission" date="2024-11" db="EMBL/GenBank/DDBJ databases">
        <title>Chromosome-level genome assembly of the freshwater bivalve Anodonta woodiana.</title>
        <authorList>
            <person name="Chen X."/>
        </authorList>
    </citation>
    <scope>NUCLEOTIDE SEQUENCE [LARGE SCALE GENOMIC DNA]</scope>
    <source>
        <strain evidence="3">MN2024</strain>
        <tissue evidence="3">Gills</tissue>
    </source>
</reference>
<dbReference type="EMBL" id="JBJQND010000013">
    <property type="protein sequence ID" value="KAL3858460.1"/>
    <property type="molecule type" value="Genomic_DNA"/>
</dbReference>
<dbReference type="InterPro" id="IPR023347">
    <property type="entry name" value="Lysozyme_dom_sf"/>
</dbReference>
<gene>
    <name evidence="3" type="ORF">ACJMK2_013050</name>
</gene>
<dbReference type="InterPro" id="IPR023346">
    <property type="entry name" value="Lysozyme-like_dom_sf"/>
</dbReference>
<dbReference type="AlphaFoldDB" id="A0ABD3VD50"/>
<dbReference type="Pfam" id="PF00959">
    <property type="entry name" value="Phage_lysozyme"/>
    <property type="match status" value="1"/>
</dbReference>
<dbReference type="Gene3D" id="1.10.530.40">
    <property type="match status" value="1"/>
</dbReference>
<dbReference type="GO" id="GO:0031640">
    <property type="term" value="P:killing of cells of another organism"/>
    <property type="evidence" value="ECO:0007669"/>
    <property type="project" value="UniProtKB-KW"/>
</dbReference>
<dbReference type="GO" id="GO:0042742">
    <property type="term" value="P:defense response to bacterium"/>
    <property type="evidence" value="ECO:0007669"/>
    <property type="project" value="UniProtKB-KW"/>
</dbReference>
<dbReference type="GO" id="GO:0003824">
    <property type="term" value="F:catalytic activity"/>
    <property type="evidence" value="ECO:0007669"/>
    <property type="project" value="UniProtKB-KW"/>
</dbReference>
<evidence type="ECO:0008006" key="5">
    <source>
        <dbReference type="Google" id="ProtNLM"/>
    </source>
</evidence>
<organism evidence="3 4">
    <name type="scientific">Sinanodonta woodiana</name>
    <name type="common">Chinese pond mussel</name>
    <name type="synonym">Anodonta woodiana</name>
    <dbReference type="NCBI Taxonomy" id="1069815"/>
    <lineage>
        <taxon>Eukaryota</taxon>
        <taxon>Metazoa</taxon>
        <taxon>Spiralia</taxon>
        <taxon>Lophotrochozoa</taxon>
        <taxon>Mollusca</taxon>
        <taxon>Bivalvia</taxon>
        <taxon>Autobranchia</taxon>
        <taxon>Heteroconchia</taxon>
        <taxon>Palaeoheterodonta</taxon>
        <taxon>Unionida</taxon>
        <taxon>Unionoidea</taxon>
        <taxon>Unionidae</taxon>
        <taxon>Unioninae</taxon>
        <taxon>Sinanodonta</taxon>
    </lineage>
</organism>
<accession>A0ABD3VD50</accession>
<protein>
    <recommendedName>
        <fullName evidence="5">Lysozyme</fullName>
    </recommendedName>
</protein>
<dbReference type="InterPro" id="IPR002196">
    <property type="entry name" value="Glyco_hydro_24"/>
</dbReference>
<proteinExistence type="predicted"/>
<evidence type="ECO:0000313" key="3">
    <source>
        <dbReference type="EMBL" id="KAL3858460.1"/>
    </source>
</evidence>
<evidence type="ECO:0000256" key="1">
    <source>
        <dbReference type="ARBA" id="ARBA00022529"/>
    </source>
</evidence>
<evidence type="ECO:0000313" key="4">
    <source>
        <dbReference type="Proteomes" id="UP001634394"/>
    </source>
</evidence>
<keyword evidence="1" id="KW-0929">Antimicrobial</keyword>
<keyword evidence="4" id="KW-1185">Reference proteome</keyword>
<dbReference type="SUPFAM" id="SSF53955">
    <property type="entry name" value="Lysozyme-like"/>
    <property type="match status" value="1"/>
</dbReference>
<evidence type="ECO:0000256" key="2">
    <source>
        <dbReference type="ARBA" id="ARBA00022638"/>
    </source>
</evidence>
<dbReference type="Proteomes" id="UP001634394">
    <property type="component" value="Unassembled WGS sequence"/>
</dbReference>
<dbReference type="PANTHER" id="PTHR37406">
    <property type="entry name" value="T4-TYPE LYSOZYME 1-RELATED"/>
    <property type="match status" value="1"/>
</dbReference>
<keyword evidence="2" id="KW-0081">Bacteriolytic enzyme</keyword>
<dbReference type="PANTHER" id="PTHR37406:SF1">
    <property type="entry name" value="T4-TYPE LYSOZYME 1-RELATED"/>
    <property type="match status" value="1"/>
</dbReference>
<comment type="caution">
    <text evidence="3">The sequence shown here is derived from an EMBL/GenBank/DDBJ whole genome shotgun (WGS) entry which is preliminary data.</text>
</comment>
<sequence>MLSRSLCVFCISDTSLYCRLRQELINVEGYKDVIYADSTKNPTFGIGHKITKNDPEFGNPLGTKVSTKRINEAYDADVKAAINSSCILFKDFQNLPEEVQLIILNMRFNLGHTGLDKFEKFRQAVDNRNWVEAASEMEKSNWYKQVPKRAGKLTERMRTVW</sequence>
<name>A0ABD3VD50_SINWO</name>